<dbReference type="AlphaFoldDB" id="A0A7X2D4M7"/>
<comment type="caution">
    <text evidence="2">The sequence shown here is derived from an EMBL/GenBank/DDBJ whole genome shotgun (WGS) entry which is preliminary data.</text>
</comment>
<reference evidence="2 3" key="1">
    <citation type="submission" date="2019-10" db="EMBL/GenBank/DDBJ databases">
        <title>Draft whole-genome sequence of the purple nonsulfur photosynthetic bacterium Roseospira navarrensis DSM 15114.</title>
        <authorList>
            <person name="Kyndt J.A."/>
            <person name="Meyer T.E."/>
        </authorList>
    </citation>
    <scope>NUCLEOTIDE SEQUENCE [LARGE SCALE GENOMIC DNA]</scope>
    <source>
        <strain evidence="2 3">DSM 15114</strain>
    </source>
</reference>
<keyword evidence="3" id="KW-1185">Reference proteome</keyword>
<dbReference type="RefSeq" id="WP_153347124.1">
    <property type="nucleotide sequence ID" value="NZ_WIVE01000125.1"/>
</dbReference>
<evidence type="ECO:0000313" key="1">
    <source>
        <dbReference type="EMBL" id="MQX38548.1"/>
    </source>
</evidence>
<feature type="non-terminal residue" evidence="2">
    <location>
        <position position="71"/>
    </location>
</feature>
<organism evidence="2 3">
    <name type="scientific">Roseospira navarrensis</name>
    <dbReference type="NCBI Taxonomy" id="140058"/>
    <lineage>
        <taxon>Bacteria</taxon>
        <taxon>Pseudomonadati</taxon>
        <taxon>Pseudomonadota</taxon>
        <taxon>Alphaproteobacteria</taxon>
        <taxon>Rhodospirillales</taxon>
        <taxon>Rhodospirillaceae</taxon>
        <taxon>Roseospira</taxon>
    </lineage>
</organism>
<sequence>MTTTSHMPARAIAFTFNDSRNDHPVDVLGDVGDALSTVSDIFIQNDVELSPRGAAGIYKILQGCISTLNAV</sequence>
<proteinExistence type="predicted"/>
<accession>A0A7X2D4M7</accession>
<dbReference type="EMBL" id="WIVE01000125">
    <property type="protein sequence ID" value="MQX38548.1"/>
    <property type="molecule type" value="Genomic_DNA"/>
</dbReference>
<gene>
    <name evidence="1" type="ORF">GHC57_18725</name>
    <name evidence="2" type="ORF">GHC57_19025</name>
</gene>
<name>A0A7X2D4M7_9PROT</name>
<evidence type="ECO:0000313" key="2">
    <source>
        <dbReference type="EMBL" id="MQX38604.1"/>
    </source>
</evidence>
<protein>
    <submittedName>
        <fullName evidence="2">Uncharacterized protein</fullName>
    </submittedName>
</protein>
<evidence type="ECO:0000313" key="3">
    <source>
        <dbReference type="Proteomes" id="UP000434582"/>
    </source>
</evidence>
<dbReference type="Proteomes" id="UP000434582">
    <property type="component" value="Unassembled WGS sequence"/>
</dbReference>
<dbReference type="EMBL" id="WIVE01000151">
    <property type="protein sequence ID" value="MQX38604.1"/>
    <property type="molecule type" value="Genomic_DNA"/>
</dbReference>